<dbReference type="InterPro" id="IPR020843">
    <property type="entry name" value="ER"/>
</dbReference>
<dbReference type="EMBL" id="WWEQ01000046">
    <property type="protein sequence ID" value="MYM20323.1"/>
    <property type="molecule type" value="Genomic_DNA"/>
</dbReference>
<accession>A0A6N9H8K2</accession>
<dbReference type="RefSeq" id="WP_160953747.1">
    <property type="nucleotide sequence ID" value="NZ_WWEQ01000046.1"/>
</dbReference>
<dbReference type="Gene3D" id="3.90.180.10">
    <property type="entry name" value="Medium-chain alcohol dehydrogenases, catalytic domain"/>
    <property type="match status" value="1"/>
</dbReference>
<evidence type="ECO:0000313" key="4">
    <source>
        <dbReference type="EMBL" id="MYM20323.1"/>
    </source>
</evidence>
<dbReference type="CDD" id="cd05276">
    <property type="entry name" value="p53_inducible_oxidoreductase"/>
    <property type="match status" value="1"/>
</dbReference>
<protein>
    <submittedName>
        <fullName evidence="4">Zinc-binding dehydrogenase</fullName>
    </submittedName>
</protein>
<gene>
    <name evidence="4" type="ORF">GSY69_10190</name>
</gene>
<dbReference type="InterPro" id="IPR013154">
    <property type="entry name" value="ADH-like_N"/>
</dbReference>
<sequence>MRAITIAEPGGPEVLAAAERPVPTCPPGSVLVRVAAVGVNRADILQRQGHYSPPAGATDIPGLEVAGTIAELGEGVSEDRWSVGDRVAALLTGGGYAEYVDVPEGQLLAVPDSLSLTEAAALPEVLATVYSNVFQAARLRAGEWLLVHGGGSGIGTAAIQLAKTAGAQVAVTVGSARKGAAAAELGADAVIDYREEDFVERIRAITDGRGADVILDVVGAKYLQRNVDALADDGRLVIIGMQGGVKAELNIGTLMAHRRSIIGTTLRARPDEQKAAIVQAVADDVWPLVARGRVRPVVYRVVPFEEAGRAHALLEDGESIGKVVVAVSPLIGADDQETRADGA</sequence>
<dbReference type="GO" id="GO:0070402">
    <property type="term" value="F:NADPH binding"/>
    <property type="evidence" value="ECO:0007669"/>
    <property type="project" value="TreeGrafter"/>
</dbReference>
<dbReference type="InterPro" id="IPR013149">
    <property type="entry name" value="ADH-like_C"/>
</dbReference>
<dbReference type="Pfam" id="PF08240">
    <property type="entry name" value="ADH_N"/>
    <property type="match status" value="1"/>
</dbReference>
<organism evidence="4 5">
    <name type="scientific">Brevibacterium rongguiense</name>
    <dbReference type="NCBI Taxonomy" id="2695267"/>
    <lineage>
        <taxon>Bacteria</taxon>
        <taxon>Bacillati</taxon>
        <taxon>Actinomycetota</taxon>
        <taxon>Actinomycetes</taxon>
        <taxon>Micrococcales</taxon>
        <taxon>Brevibacteriaceae</taxon>
        <taxon>Brevibacterium</taxon>
    </lineage>
</organism>
<dbReference type="InterPro" id="IPR036291">
    <property type="entry name" value="NAD(P)-bd_dom_sf"/>
</dbReference>
<dbReference type="SMART" id="SM00829">
    <property type="entry name" value="PKS_ER"/>
    <property type="match status" value="1"/>
</dbReference>
<dbReference type="NCBIfam" id="TIGR02824">
    <property type="entry name" value="quinone_pig3"/>
    <property type="match status" value="1"/>
</dbReference>
<reference evidence="4 5" key="1">
    <citation type="submission" date="2020-01" db="EMBL/GenBank/DDBJ databases">
        <authorList>
            <person name="Deng T."/>
        </authorList>
    </citation>
    <scope>NUCLEOTIDE SEQUENCE [LARGE SCALE GENOMIC DNA]</scope>
    <source>
        <strain evidence="4 5">5221</strain>
    </source>
</reference>
<proteinExistence type="predicted"/>
<keyword evidence="2" id="KW-0560">Oxidoreductase</keyword>
<dbReference type="AlphaFoldDB" id="A0A6N9H8K2"/>
<dbReference type="SUPFAM" id="SSF50129">
    <property type="entry name" value="GroES-like"/>
    <property type="match status" value="1"/>
</dbReference>
<dbReference type="Proteomes" id="UP000469215">
    <property type="component" value="Unassembled WGS sequence"/>
</dbReference>
<name>A0A6N9H8K2_9MICO</name>
<dbReference type="SUPFAM" id="SSF51735">
    <property type="entry name" value="NAD(P)-binding Rossmann-fold domains"/>
    <property type="match status" value="1"/>
</dbReference>
<dbReference type="Pfam" id="PF00107">
    <property type="entry name" value="ADH_zinc_N"/>
    <property type="match status" value="1"/>
</dbReference>
<evidence type="ECO:0000259" key="3">
    <source>
        <dbReference type="SMART" id="SM00829"/>
    </source>
</evidence>
<evidence type="ECO:0000256" key="2">
    <source>
        <dbReference type="ARBA" id="ARBA00023002"/>
    </source>
</evidence>
<keyword evidence="1" id="KW-0521">NADP</keyword>
<comment type="caution">
    <text evidence="4">The sequence shown here is derived from an EMBL/GenBank/DDBJ whole genome shotgun (WGS) entry which is preliminary data.</text>
</comment>
<dbReference type="Gene3D" id="3.40.50.720">
    <property type="entry name" value="NAD(P)-binding Rossmann-like Domain"/>
    <property type="match status" value="1"/>
</dbReference>
<evidence type="ECO:0000256" key="1">
    <source>
        <dbReference type="ARBA" id="ARBA00022857"/>
    </source>
</evidence>
<dbReference type="InterPro" id="IPR011032">
    <property type="entry name" value="GroES-like_sf"/>
</dbReference>
<evidence type="ECO:0000313" key="5">
    <source>
        <dbReference type="Proteomes" id="UP000469215"/>
    </source>
</evidence>
<keyword evidence="5" id="KW-1185">Reference proteome</keyword>
<dbReference type="PANTHER" id="PTHR48106">
    <property type="entry name" value="QUINONE OXIDOREDUCTASE PIG3-RELATED"/>
    <property type="match status" value="1"/>
</dbReference>
<dbReference type="PANTHER" id="PTHR48106:SF8">
    <property type="entry name" value="OS02G0805600 PROTEIN"/>
    <property type="match status" value="1"/>
</dbReference>
<dbReference type="InterPro" id="IPR014189">
    <property type="entry name" value="Quinone_OxRdtase_PIG3"/>
</dbReference>
<dbReference type="GO" id="GO:0016651">
    <property type="term" value="F:oxidoreductase activity, acting on NAD(P)H"/>
    <property type="evidence" value="ECO:0007669"/>
    <property type="project" value="TreeGrafter"/>
</dbReference>
<feature type="domain" description="Enoyl reductase (ER)" evidence="3">
    <location>
        <begin position="10"/>
        <end position="325"/>
    </location>
</feature>